<dbReference type="InterPro" id="IPR000524">
    <property type="entry name" value="Tscrpt_reg_HTH_GntR"/>
</dbReference>
<keyword evidence="3" id="KW-0805">Transcription regulation</keyword>
<dbReference type="AlphaFoldDB" id="A0A9D1TMM2"/>
<gene>
    <name evidence="7" type="ORF">H9900_03680</name>
</gene>
<dbReference type="GO" id="GO:0003677">
    <property type="term" value="F:DNA binding"/>
    <property type="evidence" value="ECO:0007669"/>
    <property type="project" value="UniProtKB-KW"/>
</dbReference>
<dbReference type="SUPFAM" id="SSF46785">
    <property type="entry name" value="Winged helix' DNA-binding domain"/>
    <property type="match status" value="1"/>
</dbReference>
<feature type="domain" description="HTH gntR-type" evidence="6">
    <location>
        <begin position="12"/>
        <end position="80"/>
    </location>
</feature>
<comment type="similarity">
    <text evidence="1">In the C-terminal section; belongs to the class-I pyridoxal-phosphate-dependent aminotransferase family.</text>
</comment>
<reference evidence="7" key="1">
    <citation type="journal article" date="2021" name="PeerJ">
        <title>Extensive microbial diversity within the chicken gut microbiome revealed by metagenomics and culture.</title>
        <authorList>
            <person name="Gilroy R."/>
            <person name="Ravi A."/>
            <person name="Getino M."/>
            <person name="Pursley I."/>
            <person name="Horton D.L."/>
            <person name="Alikhan N.F."/>
            <person name="Baker D."/>
            <person name="Gharbi K."/>
            <person name="Hall N."/>
            <person name="Watson M."/>
            <person name="Adriaenssens E.M."/>
            <person name="Foster-Nyarko E."/>
            <person name="Jarju S."/>
            <person name="Secka A."/>
            <person name="Antonio M."/>
            <person name="Oren A."/>
            <person name="Chaudhuri R.R."/>
            <person name="La Ragione R."/>
            <person name="Hildebrand F."/>
            <person name="Pallen M.J."/>
        </authorList>
    </citation>
    <scope>NUCLEOTIDE SEQUENCE</scope>
    <source>
        <strain evidence="7">5790</strain>
    </source>
</reference>
<dbReference type="InterPro" id="IPR036390">
    <property type="entry name" value="WH_DNA-bd_sf"/>
</dbReference>
<dbReference type="InterPro" id="IPR051446">
    <property type="entry name" value="HTH_trans_reg/aminotransferase"/>
</dbReference>
<dbReference type="InterPro" id="IPR036388">
    <property type="entry name" value="WH-like_DNA-bd_sf"/>
</dbReference>
<organism evidence="7 8">
    <name type="scientific">Candidatus Monoglobus merdigallinarum</name>
    <dbReference type="NCBI Taxonomy" id="2838698"/>
    <lineage>
        <taxon>Bacteria</taxon>
        <taxon>Bacillati</taxon>
        <taxon>Bacillota</taxon>
        <taxon>Clostridia</taxon>
        <taxon>Monoglobales</taxon>
        <taxon>Monoglobaceae</taxon>
        <taxon>Monoglobus</taxon>
    </lineage>
</organism>
<keyword evidence="5" id="KW-0804">Transcription</keyword>
<dbReference type="SUPFAM" id="SSF53383">
    <property type="entry name" value="PLP-dependent transferases"/>
    <property type="match status" value="1"/>
</dbReference>
<keyword evidence="2" id="KW-0663">Pyridoxal phosphate</keyword>
<dbReference type="PROSITE" id="PS50949">
    <property type="entry name" value="HTH_GNTR"/>
    <property type="match status" value="1"/>
</dbReference>
<dbReference type="CDD" id="cd00609">
    <property type="entry name" value="AAT_like"/>
    <property type="match status" value="1"/>
</dbReference>
<dbReference type="PANTHER" id="PTHR46577">
    <property type="entry name" value="HTH-TYPE TRANSCRIPTIONAL REGULATORY PROTEIN GABR"/>
    <property type="match status" value="1"/>
</dbReference>
<keyword evidence="7" id="KW-0808">Transferase</keyword>
<proteinExistence type="inferred from homology"/>
<protein>
    <submittedName>
        <fullName evidence="7">PLP-dependent aminotransferase family protein</fullName>
    </submittedName>
</protein>
<evidence type="ECO:0000259" key="6">
    <source>
        <dbReference type="PROSITE" id="PS50949"/>
    </source>
</evidence>
<dbReference type="GO" id="GO:0003700">
    <property type="term" value="F:DNA-binding transcription factor activity"/>
    <property type="evidence" value="ECO:0007669"/>
    <property type="project" value="InterPro"/>
</dbReference>
<evidence type="ECO:0000256" key="4">
    <source>
        <dbReference type="ARBA" id="ARBA00023125"/>
    </source>
</evidence>
<dbReference type="PANTHER" id="PTHR46577:SF1">
    <property type="entry name" value="HTH-TYPE TRANSCRIPTIONAL REGULATORY PROTEIN GABR"/>
    <property type="match status" value="1"/>
</dbReference>
<evidence type="ECO:0000256" key="5">
    <source>
        <dbReference type="ARBA" id="ARBA00023163"/>
    </source>
</evidence>
<dbReference type="Proteomes" id="UP000824162">
    <property type="component" value="Unassembled WGS sequence"/>
</dbReference>
<dbReference type="Gene3D" id="1.10.10.10">
    <property type="entry name" value="Winged helix-like DNA-binding domain superfamily/Winged helix DNA-binding domain"/>
    <property type="match status" value="1"/>
</dbReference>
<keyword evidence="4" id="KW-0238">DNA-binding</keyword>
<keyword evidence="7" id="KW-0032">Aminotransferase</keyword>
<dbReference type="Gene3D" id="3.40.640.10">
    <property type="entry name" value="Type I PLP-dependent aspartate aminotransferase-like (Major domain)"/>
    <property type="match status" value="1"/>
</dbReference>
<dbReference type="CDD" id="cd07377">
    <property type="entry name" value="WHTH_GntR"/>
    <property type="match status" value="1"/>
</dbReference>
<dbReference type="InterPro" id="IPR015424">
    <property type="entry name" value="PyrdxlP-dep_Trfase"/>
</dbReference>
<evidence type="ECO:0000313" key="8">
    <source>
        <dbReference type="Proteomes" id="UP000824162"/>
    </source>
</evidence>
<evidence type="ECO:0000256" key="1">
    <source>
        <dbReference type="ARBA" id="ARBA00005384"/>
    </source>
</evidence>
<evidence type="ECO:0000313" key="7">
    <source>
        <dbReference type="EMBL" id="HIV85893.1"/>
    </source>
</evidence>
<evidence type="ECO:0000256" key="3">
    <source>
        <dbReference type="ARBA" id="ARBA00023015"/>
    </source>
</evidence>
<dbReference type="Pfam" id="PF00392">
    <property type="entry name" value="GntR"/>
    <property type="match status" value="1"/>
</dbReference>
<evidence type="ECO:0000256" key="2">
    <source>
        <dbReference type="ARBA" id="ARBA00022898"/>
    </source>
</evidence>
<dbReference type="EMBL" id="DXIJ01000074">
    <property type="protein sequence ID" value="HIV85893.1"/>
    <property type="molecule type" value="Genomic_DNA"/>
</dbReference>
<name>A0A9D1TMM2_9FIRM</name>
<dbReference type="GO" id="GO:0008483">
    <property type="term" value="F:transaminase activity"/>
    <property type="evidence" value="ECO:0007669"/>
    <property type="project" value="UniProtKB-KW"/>
</dbReference>
<dbReference type="SMART" id="SM00345">
    <property type="entry name" value="HTH_GNTR"/>
    <property type="match status" value="1"/>
</dbReference>
<reference evidence="7" key="2">
    <citation type="submission" date="2021-04" db="EMBL/GenBank/DDBJ databases">
        <authorList>
            <person name="Gilroy R."/>
        </authorList>
    </citation>
    <scope>NUCLEOTIDE SEQUENCE</scope>
    <source>
        <strain evidence="7">5790</strain>
    </source>
</reference>
<comment type="caution">
    <text evidence="7">The sequence shown here is derived from an EMBL/GenBank/DDBJ whole genome shotgun (WGS) entry which is preliminary data.</text>
</comment>
<dbReference type="InterPro" id="IPR015421">
    <property type="entry name" value="PyrdxlP-dep_Trfase_major"/>
</dbReference>
<accession>A0A9D1TMM2</accession>
<sequence>MIYINFDRNSSEPLYIQAFNQLVVKINHGEIPYGTKLPSQRQLAQQLNVSVNTVSAAYNMLIRYEYISSRERSGYYVNKISPAESSPERVWHSNVPYIYNFSRNGVDLTIPSSLRRAYRYCAKSITEDKFTYPDYTGLYSVRKQISQMLSRLHGINCQPIQIILGPSIEQLTVSLLDVLGRDCVFGMENPAYFLIAQAVGLTGRRISYLNTKPNGISEDILKDYSADILFLMPFHHYPLYCTMTKEQKLAVLSWANKDKYIIEYGYDMDFVYQKPTEPLFSMSNNKNVIFAGDFKRTVSPSINLAYLVLPESLLNRWQKLYYVYHSSVSVMEQEFISEIIRDCSYYSNIKRLKNIYRKKRDALVSALKSHPAGNKIKIENDCCGTALLLRPQSTLSGEELIVMAHEHGVKLSYISNALEQKNPHMDPKMFILGFGELSETDIRDGAKLLLDTWGPYLS</sequence>